<protein>
    <submittedName>
        <fullName evidence="1">Endo-1,4-beta-xylanase 4</fullName>
        <ecNumber evidence="1">3.2.1.8</ecNumber>
    </submittedName>
</protein>
<dbReference type="EC" id="3.2.1.8" evidence="1"/>
<sequence>AESTLGAAAQQSGYYFGTAIAAGLL</sequence>
<keyword id="KW-0903">Direct protein sequencing</keyword>
<reference evidence="1" key="1">
    <citation type="journal article" date="1993" name="Protein Expr. Purif.">
        <title>Characterization and N-terminal amino acid sequences of beta-(1-4)endoxylanases from Streptomyces roseiscleroticus: purification incorporating a bioprocessing agent.</title>
        <authorList>
            <person name="Grabski A.C."/>
            <person name="Forrester I.T."/>
            <person name="Patel R."/>
            <person name="Jeffries T.W."/>
        </authorList>
    </citation>
    <scope>PROTEIN SEQUENCE</scope>
</reference>
<feature type="non-terminal residue" evidence="1">
    <location>
        <position position="25"/>
    </location>
</feature>
<name>Q7M0X0_9ACTN</name>
<dbReference type="PIR" id="C57001">
    <property type="entry name" value="C57001"/>
</dbReference>
<evidence type="ECO:0000313" key="1">
    <source>
        <dbReference type="PIR" id="C57001"/>
    </source>
</evidence>
<feature type="non-terminal residue" evidence="1">
    <location>
        <position position="1"/>
    </location>
</feature>
<dbReference type="GO" id="GO:0031176">
    <property type="term" value="F:endo-1,4-beta-xylanase activity"/>
    <property type="evidence" value="ECO:0007669"/>
    <property type="project" value="UniProtKB-EC"/>
</dbReference>
<proteinExistence type="evidence at protein level"/>
<organism evidence="1">
    <name type="scientific">Streptomyces roseiscleroticus</name>
    <dbReference type="NCBI Taxonomy" id="1972"/>
    <lineage>
        <taxon>Bacteria</taxon>
        <taxon>Bacillati</taxon>
        <taxon>Actinomycetota</taxon>
        <taxon>Actinomycetes</taxon>
        <taxon>Kitasatosporales</taxon>
        <taxon>Streptomycetaceae</taxon>
        <taxon>Streptomyces</taxon>
    </lineage>
</organism>
<dbReference type="AlphaFoldDB" id="Q7M0X0"/>
<accession>Q7M0X0</accession>